<evidence type="ECO:0000313" key="2">
    <source>
        <dbReference type="Proteomes" id="UP000215914"/>
    </source>
</evidence>
<reference evidence="1" key="2">
    <citation type="submission" date="2020-06" db="EMBL/GenBank/DDBJ databases">
        <title>Helianthus annuus Genome sequencing and assembly Release 2.</title>
        <authorList>
            <person name="Gouzy J."/>
            <person name="Langlade N."/>
            <person name="Munos S."/>
        </authorList>
    </citation>
    <scope>NUCLEOTIDE SEQUENCE</scope>
    <source>
        <tissue evidence="1">Leaves</tissue>
    </source>
</reference>
<proteinExistence type="predicted"/>
<accession>A0A9K3N3F3</accession>
<name>A0A9K3N3F3_HELAN</name>
<comment type="caution">
    <text evidence="1">The sequence shown here is derived from an EMBL/GenBank/DDBJ whole genome shotgun (WGS) entry which is preliminary data.</text>
</comment>
<dbReference type="AlphaFoldDB" id="A0A9K3N3F3"/>
<gene>
    <name evidence="1" type="ORF">HanXRQr2_Chr10g0426071</name>
</gene>
<reference evidence="1" key="1">
    <citation type="journal article" date="2017" name="Nature">
        <title>The sunflower genome provides insights into oil metabolism, flowering and Asterid evolution.</title>
        <authorList>
            <person name="Badouin H."/>
            <person name="Gouzy J."/>
            <person name="Grassa C.J."/>
            <person name="Murat F."/>
            <person name="Staton S.E."/>
            <person name="Cottret L."/>
            <person name="Lelandais-Briere C."/>
            <person name="Owens G.L."/>
            <person name="Carrere S."/>
            <person name="Mayjonade B."/>
            <person name="Legrand L."/>
            <person name="Gill N."/>
            <person name="Kane N.C."/>
            <person name="Bowers J.E."/>
            <person name="Hubner S."/>
            <person name="Bellec A."/>
            <person name="Berard A."/>
            <person name="Berges H."/>
            <person name="Blanchet N."/>
            <person name="Boniface M.C."/>
            <person name="Brunel D."/>
            <person name="Catrice O."/>
            <person name="Chaidir N."/>
            <person name="Claudel C."/>
            <person name="Donnadieu C."/>
            <person name="Faraut T."/>
            <person name="Fievet G."/>
            <person name="Helmstetter N."/>
            <person name="King M."/>
            <person name="Knapp S.J."/>
            <person name="Lai Z."/>
            <person name="Le Paslier M.C."/>
            <person name="Lippi Y."/>
            <person name="Lorenzon L."/>
            <person name="Mandel J.R."/>
            <person name="Marage G."/>
            <person name="Marchand G."/>
            <person name="Marquand E."/>
            <person name="Bret-Mestries E."/>
            <person name="Morien E."/>
            <person name="Nambeesan S."/>
            <person name="Nguyen T."/>
            <person name="Pegot-Espagnet P."/>
            <person name="Pouilly N."/>
            <person name="Raftis F."/>
            <person name="Sallet E."/>
            <person name="Schiex T."/>
            <person name="Thomas J."/>
            <person name="Vandecasteele C."/>
            <person name="Vares D."/>
            <person name="Vear F."/>
            <person name="Vautrin S."/>
            <person name="Crespi M."/>
            <person name="Mangin B."/>
            <person name="Burke J.M."/>
            <person name="Salse J."/>
            <person name="Munos S."/>
            <person name="Vincourt P."/>
            <person name="Rieseberg L.H."/>
            <person name="Langlade N.B."/>
        </authorList>
    </citation>
    <scope>NUCLEOTIDE SEQUENCE</scope>
    <source>
        <tissue evidence="1">Leaves</tissue>
    </source>
</reference>
<evidence type="ECO:0000313" key="1">
    <source>
        <dbReference type="EMBL" id="KAF5785225.1"/>
    </source>
</evidence>
<dbReference type="Gramene" id="mRNA:HanXRQr2_Chr10g0426071">
    <property type="protein sequence ID" value="CDS:HanXRQr2_Chr10g0426071.1"/>
    <property type="gene ID" value="HanXRQr2_Chr10g0426071"/>
</dbReference>
<dbReference type="EMBL" id="MNCJ02000325">
    <property type="protein sequence ID" value="KAF5785225.1"/>
    <property type="molecule type" value="Genomic_DNA"/>
</dbReference>
<organism evidence="1 2">
    <name type="scientific">Helianthus annuus</name>
    <name type="common">Common sunflower</name>
    <dbReference type="NCBI Taxonomy" id="4232"/>
    <lineage>
        <taxon>Eukaryota</taxon>
        <taxon>Viridiplantae</taxon>
        <taxon>Streptophyta</taxon>
        <taxon>Embryophyta</taxon>
        <taxon>Tracheophyta</taxon>
        <taxon>Spermatophyta</taxon>
        <taxon>Magnoliopsida</taxon>
        <taxon>eudicotyledons</taxon>
        <taxon>Gunneridae</taxon>
        <taxon>Pentapetalae</taxon>
        <taxon>asterids</taxon>
        <taxon>campanulids</taxon>
        <taxon>Asterales</taxon>
        <taxon>Asteraceae</taxon>
        <taxon>Asteroideae</taxon>
        <taxon>Heliantheae alliance</taxon>
        <taxon>Heliantheae</taxon>
        <taxon>Helianthus</taxon>
    </lineage>
</organism>
<protein>
    <submittedName>
        <fullName evidence="1">Uncharacterized protein</fullName>
    </submittedName>
</protein>
<sequence length="82" mass="9452">MRVNLSFYCINYFCNKYVLLFNPCPLSLSKLSLSLSIYAVCTRTIQIRHHNIRSTPRFQDLIDSELNKPLAALTVATRLAYP</sequence>
<keyword evidence="2" id="KW-1185">Reference proteome</keyword>
<dbReference type="Proteomes" id="UP000215914">
    <property type="component" value="Unassembled WGS sequence"/>
</dbReference>